<dbReference type="Gene3D" id="3.40.50.1360">
    <property type="match status" value="1"/>
</dbReference>
<protein>
    <submittedName>
        <fullName evidence="5">DeoR/GlpR family DNA-binding transcription regulator</fullName>
    </submittedName>
</protein>
<keyword evidence="2 5" id="KW-0238">DNA-binding</keyword>
<dbReference type="GO" id="GO:0003677">
    <property type="term" value="F:DNA binding"/>
    <property type="evidence" value="ECO:0007669"/>
    <property type="project" value="UniProtKB-KW"/>
</dbReference>
<dbReference type="SMART" id="SM01134">
    <property type="entry name" value="DeoRC"/>
    <property type="match status" value="1"/>
</dbReference>
<evidence type="ECO:0000256" key="2">
    <source>
        <dbReference type="ARBA" id="ARBA00023125"/>
    </source>
</evidence>
<dbReference type="InterPro" id="IPR001034">
    <property type="entry name" value="DeoR_HTH"/>
</dbReference>
<dbReference type="Pfam" id="PF00455">
    <property type="entry name" value="DeoRC"/>
    <property type="match status" value="1"/>
</dbReference>
<dbReference type="PANTHER" id="PTHR30363:SF56">
    <property type="entry name" value="TRANSCRIPTIONAL REGULATOR, DEOR FAMILY"/>
    <property type="match status" value="1"/>
</dbReference>
<evidence type="ECO:0000256" key="1">
    <source>
        <dbReference type="ARBA" id="ARBA00023015"/>
    </source>
</evidence>
<dbReference type="InterPro" id="IPR037171">
    <property type="entry name" value="NagB/RpiA_transferase-like"/>
</dbReference>
<dbReference type="PRINTS" id="PR00037">
    <property type="entry name" value="HTHLACR"/>
</dbReference>
<dbReference type="Proteomes" id="UP001279681">
    <property type="component" value="Unassembled WGS sequence"/>
</dbReference>
<evidence type="ECO:0000313" key="5">
    <source>
        <dbReference type="EMBL" id="MDX8336404.1"/>
    </source>
</evidence>
<comment type="caution">
    <text evidence="5">The sequence shown here is derived from an EMBL/GenBank/DDBJ whole genome shotgun (WGS) entry which is preliminary data.</text>
</comment>
<dbReference type="InterPro" id="IPR014036">
    <property type="entry name" value="DeoR-like_C"/>
</dbReference>
<organism evidence="5 6">
    <name type="scientific">Candidatus Cetobacterium colombiensis</name>
    <dbReference type="NCBI Taxonomy" id="3073100"/>
    <lineage>
        <taxon>Bacteria</taxon>
        <taxon>Fusobacteriati</taxon>
        <taxon>Fusobacteriota</taxon>
        <taxon>Fusobacteriia</taxon>
        <taxon>Fusobacteriales</taxon>
        <taxon>Fusobacteriaceae</taxon>
        <taxon>Cetobacterium</taxon>
    </lineage>
</organism>
<dbReference type="InterPro" id="IPR050313">
    <property type="entry name" value="Carb_Metab_HTH_regulators"/>
</dbReference>
<dbReference type="RefSeq" id="WP_320313808.1">
    <property type="nucleotide sequence ID" value="NZ_JAVIKH010000009.1"/>
</dbReference>
<keyword evidence="1" id="KW-0805">Transcription regulation</keyword>
<dbReference type="EMBL" id="JAVIKH010000009">
    <property type="protein sequence ID" value="MDX8336404.1"/>
    <property type="molecule type" value="Genomic_DNA"/>
</dbReference>
<dbReference type="Pfam" id="PF08220">
    <property type="entry name" value="HTH_DeoR"/>
    <property type="match status" value="1"/>
</dbReference>
<name>A0ABU4WA41_9FUSO</name>
<keyword evidence="6" id="KW-1185">Reference proteome</keyword>
<dbReference type="SUPFAM" id="SSF100950">
    <property type="entry name" value="NagB/RpiA/CoA transferase-like"/>
    <property type="match status" value="1"/>
</dbReference>
<dbReference type="InterPro" id="IPR036390">
    <property type="entry name" value="WH_DNA-bd_sf"/>
</dbReference>
<gene>
    <name evidence="5" type="ORF">RFV38_07830</name>
</gene>
<dbReference type="PROSITE" id="PS00894">
    <property type="entry name" value="HTH_DEOR_1"/>
    <property type="match status" value="1"/>
</dbReference>
<evidence type="ECO:0000259" key="4">
    <source>
        <dbReference type="PROSITE" id="PS51000"/>
    </source>
</evidence>
<accession>A0ABU4WA41</accession>
<dbReference type="InterPro" id="IPR036388">
    <property type="entry name" value="WH-like_DNA-bd_sf"/>
</dbReference>
<evidence type="ECO:0000313" key="6">
    <source>
        <dbReference type="Proteomes" id="UP001279681"/>
    </source>
</evidence>
<proteinExistence type="predicted"/>
<keyword evidence="3" id="KW-0804">Transcription</keyword>
<dbReference type="SUPFAM" id="SSF46785">
    <property type="entry name" value="Winged helix' DNA-binding domain"/>
    <property type="match status" value="1"/>
</dbReference>
<sequence>MLNIERENSILELLKQKETIKIQEIVDLLNISEATARRDLASLEKKELLKRVHGGAILNNSSDTTKDFNIQFRRSLNRGEKEKIAEFAASFIKRDSCIFLDAGTTTLCMIKYLKNLNVKVVTNGLNLIDELEKYNIESFLVGGKIKSKTSCTVGFSAVQYLKTFNFQYAFIGVNALNLDGYSTPDFEEALIKSEAINKGEKVFFLCDHSKIGKSSFTIFSTLDKGTLITDQPLSKEYTNLLKVEVVK</sequence>
<dbReference type="SMART" id="SM00420">
    <property type="entry name" value="HTH_DEOR"/>
    <property type="match status" value="1"/>
</dbReference>
<dbReference type="PANTHER" id="PTHR30363">
    <property type="entry name" value="HTH-TYPE TRANSCRIPTIONAL REGULATOR SRLR-RELATED"/>
    <property type="match status" value="1"/>
</dbReference>
<dbReference type="PROSITE" id="PS51000">
    <property type="entry name" value="HTH_DEOR_2"/>
    <property type="match status" value="1"/>
</dbReference>
<dbReference type="InterPro" id="IPR018356">
    <property type="entry name" value="Tscrpt_reg_HTH_DeoR_CS"/>
</dbReference>
<dbReference type="Gene3D" id="1.10.10.10">
    <property type="entry name" value="Winged helix-like DNA-binding domain superfamily/Winged helix DNA-binding domain"/>
    <property type="match status" value="1"/>
</dbReference>
<reference evidence="6" key="1">
    <citation type="submission" date="2023-07" db="EMBL/GenBank/DDBJ databases">
        <authorList>
            <person name="Colorado M.A."/>
            <person name="Villamil L.M."/>
            <person name="Melo J.F."/>
            <person name="Rodriguez J.A."/>
            <person name="Ruiz R.Y."/>
        </authorList>
    </citation>
    <scope>NUCLEOTIDE SEQUENCE [LARGE SCALE GENOMIC DNA]</scope>
    <source>
        <strain evidence="6">C33</strain>
    </source>
</reference>
<feature type="domain" description="HTH deoR-type" evidence="4">
    <location>
        <begin position="3"/>
        <end position="58"/>
    </location>
</feature>
<evidence type="ECO:0000256" key="3">
    <source>
        <dbReference type="ARBA" id="ARBA00023163"/>
    </source>
</evidence>